<protein>
    <recommendedName>
        <fullName evidence="3">F-box domain-containing protein</fullName>
    </recommendedName>
</protein>
<evidence type="ECO:0008006" key="3">
    <source>
        <dbReference type="Google" id="ProtNLM"/>
    </source>
</evidence>
<dbReference type="Proteomes" id="UP000703269">
    <property type="component" value="Unassembled WGS sequence"/>
</dbReference>
<dbReference type="InterPro" id="IPR032675">
    <property type="entry name" value="LRR_dom_sf"/>
</dbReference>
<dbReference type="OrthoDB" id="3181669at2759"/>
<dbReference type="SUPFAM" id="SSF52047">
    <property type="entry name" value="RNI-like"/>
    <property type="match status" value="1"/>
</dbReference>
<dbReference type="AlphaFoldDB" id="A0A9P3GHC2"/>
<sequence length="393" mass="42692">MPRLWSTFVVNCRRLAAALLARSKQAPLHVELHAISDVGLFWEPLQKQMHRVEGINIVGYPSCPYAFTYESLQAPRLRTLQINGCESLPSRGEYHMTPFDHVDLPCLTALYIEDAPVSWRAPMLTTPTLTHLSFTLSSAWQAISSSNIVHVLQVLKQLPRLEKLALIDTLPEVASPSPQEHAHLRATFPSLKHLGLRGSAPALTCILSHMSFPAQTRLALTCPEPEPHELARLARLVEDKLRAAGEPPPFRAASISDTRFHAWRADYDFTAPSSSRTAPRPDVTLALLLEDDAGFPRNGAVLAAACAAMPLRAVRTLYLGARCGTPEPGVLGRAHEAHAASAQACGEWLRGSGSAGGRSARRRGRRGACRTVVPSARDAVAARAPRVGALGPR</sequence>
<accession>A0A9P3GHC2</accession>
<keyword evidence="2" id="KW-1185">Reference proteome</keyword>
<dbReference type="EMBL" id="BPQB01000045">
    <property type="protein sequence ID" value="GJE94997.1"/>
    <property type="molecule type" value="Genomic_DNA"/>
</dbReference>
<comment type="caution">
    <text evidence="1">The sequence shown here is derived from an EMBL/GenBank/DDBJ whole genome shotgun (WGS) entry which is preliminary data.</text>
</comment>
<name>A0A9P3GHC2_9APHY</name>
<proteinExistence type="predicted"/>
<dbReference type="Gene3D" id="3.80.10.10">
    <property type="entry name" value="Ribonuclease Inhibitor"/>
    <property type="match status" value="1"/>
</dbReference>
<organism evidence="1 2">
    <name type="scientific">Phanerochaete sordida</name>
    <dbReference type="NCBI Taxonomy" id="48140"/>
    <lineage>
        <taxon>Eukaryota</taxon>
        <taxon>Fungi</taxon>
        <taxon>Dikarya</taxon>
        <taxon>Basidiomycota</taxon>
        <taxon>Agaricomycotina</taxon>
        <taxon>Agaricomycetes</taxon>
        <taxon>Polyporales</taxon>
        <taxon>Phanerochaetaceae</taxon>
        <taxon>Phanerochaete</taxon>
    </lineage>
</organism>
<evidence type="ECO:0000313" key="1">
    <source>
        <dbReference type="EMBL" id="GJE94997.1"/>
    </source>
</evidence>
<evidence type="ECO:0000313" key="2">
    <source>
        <dbReference type="Proteomes" id="UP000703269"/>
    </source>
</evidence>
<reference evidence="1 2" key="1">
    <citation type="submission" date="2021-08" db="EMBL/GenBank/DDBJ databases">
        <title>Draft Genome Sequence of Phanerochaete sordida strain YK-624.</title>
        <authorList>
            <person name="Mori T."/>
            <person name="Dohra H."/>
            <person name="Suzuki T."/>
            <person name="Kawagishi H."/>
            <person name="Hirai H."/>
        </authorList>
    </citation>
    <scope>NUCLEOTIDE SEQUENCE [LARGE SCALE GENOMIC DNA]</scope>
    <source>
        <strain evidence="1 2">YK-624</strain>
    </source>
</reference>
<gene>
    <name evidence="1" type="ORF">PsYK624_111750</name>
</gene>